<sequence length="297" mass="32321">MFTAAVLSALVASTFASPLGFRPADPVSLFKRISSGCSTAGAASCSSQSSSVPDTCCAEYPGGILLQTQFWDTLPSTGPSNSWTIHGLWPDNCNSTYAKNCDSSRDYTDIAALLTAQGASDTLAFMQEFNSYGTSEKLLEHEWASHGTLLWRLPTCRLEVPKVPRPSTVVKLFKTLPTYTWLANAGITRSSSKTYTLTAINTALVAGSGGFTPQLGCTRSRSLTSISWYFHLKGSIIDGTFVPMSIGKTIWWQLGFWITKREEIMHTLESNKMYRTVALSKSIQSFGVEQVKAETSA</sequence>
<accession>A0A166HR21</accession>
<dbReference type="EMBL" id="KV417566">
    <property type="protein sequence ID" value="KZP19137.1"/>
    <property type="molecule type" value="Genomic_DNA"/>
</dbReference>
<dbReference type="PROSITE" id="PS00530">
    <property type="entry name" value="RNASE_T2_1"/>
    <property type="match status" value="1"/>
</dbReference>
<name>A0A166HR21_9AGAM</name>
<dbReference type="SUPFAM" id="SSF55895">
    <property type="entry name" value="Ribonuclease Rh-like"/>
    <property type="match status" value="1"/>
</dbReference>
<dbReference type="AlphaFoldDB" id="A0A166HR21"/>
<feature type="chain" id="PRO_5007874730" evidence="3">
    <location>
        <begin position="17"/>
        <end position="297"/>
    </location>
</feature>
<gene>
    <name evidence="4" type="ORF">FIBSPDRAFT_1045710</name>
</gene>
<dbReference type="GO" id="GO:0033897">
    <property type="term" value="F:ribonuclease T2 activity"/>
    <property type="evidence" value="ECO:0007669"/>
    <property type="project" value="InterPro"/>
</dbReference>
<evidence type="ECO:0000313" key="4">
    <source>
        <dbReference type="EMBL" id="KZP19137.1"/>
    </source>
</evidence>
<dbReference type="Pfam" id="PF00445">
    <property type="entry name" value="Ribonuclease_T2"/>
    <property type="match status" value="1"/>
</dbReference>
<dbReference type="InterPro" id="IPR018188">
    <property type="entry name" value="RNase_T2_His_AS_1"/>
</dbReference>
<proteinExistence type="inferred from homology"/>
<organism evidence="4 5">
    <name type="scientific">Athelia psychrophila</name>
    <dbReference type="NCBI Taxonomy" id="1759441"/>
    <lineage>
        <taxon>Eukaryota</taxon>
        <taxon>Fungi</taxon>
        <taxon>Dikarya</taxon>
        <taxon>Basidiomycota</taxon>
        <taxon>Agaricomycotina</taxon>
        <taxon>Agaricomycetes</taxon>
        <taxon>Agaricomycetidae</taxon>
        <taxon>Atheliales</taxon>
        <taxon>Atheliaceae</taxon>
        <taxon>Athelia</taxon>
    </lineage>
</organism>
<evidence type="ECO:0000313" key="5">
    <source>
        <dbReference type="Proteomes" id="UP000076532"/>
    </source>
</evidence>
<dbReference type="OrthoDB" id="435754at2759"/>
<evidence type="ECO:0000256" key="3">
    <source>
        <dbReference type="SAM" id="SignalP"/>
    </source>
</evidence>
<dbReference type="GO" id="GO:0006401">
    <property type="term" value="P:RNA catabolic process"/>
    <property type="evidence" value="ECO:0007669"/>
    <property type="project" value="TreeGrafter"/>
</dbReference>
<evidence type="ECO:0000256" key="2">
    <source>
        <dbReference type="RuleBase" id="RU004328"/>
    </source>
</evidence>
<keyword evidence="3" id="KW-0732">Signal</keyword>
<feature type="signal peptide" evidence="3">
    <location>
        <begin position="1"/>
        <end position="16"/>
    </location>
</feature>
<dbReference type="GO" id="GO:0005576">
    <property type="term" value="C:extracellular region"/>
    <property type="evidence" value="ECO:0007669"/>
    <property type="project" value="TreeGrafter"/>
</dbReference>
<evidence type="ECO:0000256" key="1">
    <source>
        <dbReference type="ARBA" id="ARBA00007469"/>
    </source>
</evidence>
<dbReference type="PANTHER" id="PTHR11240:SF22">
    <property type="entry name" value="RIBONUCLEASE T2"/>
    <property type="match status" value="1"/>
</dbReference>
<dbReference type="InterPro" id="IPR036430">
    <property type="entry name" value="RNase_T2-like_sf"/>
</dbReference>
<dbReference type="Proteomes" id="UP000076532">
    <property type="component" value="Unassembled WGS sequence"/>
</dbReference>
<dbReference type="PANTHER" id="PTHR11240">
    <property type="entry name" value="RIBONUCLEASE T2"/>
    <property type="match status" value="1"/>
</dbReference>
<protein>
    <submittedName>
        <fullName evidence="4">Ribonuclease T2</fullName>
    </submittedName>
</protein>
<reference evidence="4 5" key="1">
    <citation type="journal article" date="2016" name="Mol. Biol. Evol.">
        <title>Comparative Genomics of Early-Diverging Mushroom-Forming Fungi Provides Insights into the Origins of Lignocellulose Decay Capabilities.</title>
        <authorList>
            <person name="Nagy L.G."/>
            <person name="Riley R."/>
            <person name="Tritt A."/>
            <person name="Adam C."/>
            <person name="Daum C."/>
            <person name="Floudas D."/>
            <person name="Sun H."/>
            <person name="Yadav J.S."/>
            <person name="Pangilinan J."/>
            <person name="Larsson K.H."/>
            <person name="Matsuura K."/>
            <person name="Barry K."/>
            <person name="Labutti K."/>
            <person name="Kuo R."/>
            <person name="Ohm R.A."/>
            <person name="Bhattacharya S.S."/>
            <person name="Shirouzu T."/>
            <person name="Yoshinaga Y."/>
            <person name="Martin F.M."/>
            <person name="Grigoriev I.V."/>
            <person name="Hibbett D.S."/>
        </authorList>
    </citation>
    <scope>NUCLEOTIDE SEQUENCE [LARGE SCALE GENOMIC DNA]</scope>
    <source>
        <strain evidence="4 5">CBS 109695</strain>
    </source>
</reference>
<comment type="similarity">
    <text evidence="1 2">Belongs to the RNase T2 family.</text>
</comment>
<dbReference type="GO" id="GO:0003723">
    <property type="term" value="F:RNA binding"/>
    <property type="evidence" value="ECO:0007669"/>
    <property type="project" value="InterPro"/>
</dbReference>
<dbReference type="Gene3D" id="3.90.730.10">
    <property type="entry name" value="Ribonuclease T2-like"/>
    <property type="match status" value="1"/>
</dbReference>
<keyword evidence="5" id="KW-1185">Reference proteome</keyword>
<dbReference type="InterPro" id="IPR001568">
    <property type="entry name" value="RNase_T2-like"/>
</dbReference>